<gene>
    <name evidence="1" type="ORF">BU16DRAFT_295570</name>
</gene>
<keyword evidence="2" id="KW-1185">Reference proteome</keyword>
<dbReference type="AlphaFoldDB" id="A0A6A6R193"/>
<organism evidence="1 2">
    <name type="scientific">Lophium mytilinum</name>
    <dbReference type="NCBI Taxonomy" id="390894"/>
    <lineage>
        <taxon>Eukaryota</taxon>
        <taxon>Fungi</taxon>
        <taxon>Dikarya</taxon>
        <taxon>Ascomycota</taxon>
        <taxon>Pezizomycotina</taxon>
        <taxon>Dothideomycetes</taxon>
        <taxon>Pleosporomycetidae</taxon>
        <taxon>Mytilinidiales</taxon>
        <taxon>Mytilinidiaceae</taxon>
        <taxon>Lophium</taxon>
    </lineage>
</organism>
<proteinExistence type="predicted"/>
<dbReference type="Proteomes" id="UP000799750">
    <property type="component" value="Unassembled WGS sequence"/>
</dbReference>
<accession>A0A6A6R193</accession>
<protein>
    <submittedName>
        <fullName evidence="1">Uncharacterized protein</fullName>
    </submittedName>
</protein>
<dbReference type="EMBL" id="MU004185">
    <property type="protein sequence ID" value="KAF2498475.1"/>
    <property type="molecule type" value="Genomic_DNA"/>
</dbReference>
<evidence type="ECO:0000313" key="2">
    <source>
        <dbReference type="Proteomes" id="UP000799750"/>
    </source>
</evidence>
<dbReference type="OrthoDB" id="3220769at2759"/>
<sequence length="316" mass="34550">MDTATTGRSTINLTASYNLAPKTVSVNTVYTGETRFIGRNQASRASLYWGESLLSLYWWQLTQNMESAQGFTDTKNKSGTLAKGGIYFTPNITLGVNITDPDFFSIGWRFIDQNLGVYWDGGKNKSISRLIHDQSSPSIWYATDRFAKILYSTVLTDLGQTSAHPNILADPALLKIFSNSTWNVTAMSEHLQELGLAIPGFNLPETPIGVPVVNPSTISTTYLCQVPRQKSAGTLIIAVLVADLVFLQALWKLANLIAGKVLARQDPTGNFCEGCLQKTDPLGTDNPRDGSVVPSKNAGMNRDEYELVGVRTTAMQ</sequence>
<evidence type="ECO:0000313" key="1">
    <source>
        <dbReference type="EMBL" id="KAF2498475.1"/>
    </source>
</evidence>
<name>A0A6A6R193_9PEZI</name>
<reference evidence="1" key="1">
    <citation type="journal article" date="2020" name="Stud. Mycol.">
        <title>101 Dothideomycetes genomes: a test case for predicting lifestyles and emergence of pathogens.</title>
        <authorList>
            <person name="Haridas S."/>
            <person name="Albert R."/>
            <person name="Binder M."/>
            <person name="Bloem J."/>
            <person name="Labutti K."/>
            <person name="Salamov A."/>
            <person name="Andreopoulos B."/>
            <person name="Baker S."/>
            <person name="Barry K."/>
            <person name="Bills G."/>
            <person name="Bluhm B."/>
            <person name="Cannon C."/>
            <person name="Castanera R."/>
            <person name="Culley D."/>
            <person name="Daum C."/>
            <person name="Ezra D."/>
            <person name="Gonzalez J."/>
            <person name="Henrissat B."/>
            <person name="Kuo A."/>
            <person name="Liang C."/>
            <person name="Lipzen A."/>
            <person name="Lutzoni F."/>
            <person name="Magnuson J."/>
            <person name="Mondo S."/>
            <person name="Nolan M."/>
            <person name="Ohm R."/>
            <person name="Pangilinan J."/>
            <person name="Park H.-J."/>
            <person name="Ramirez L."/>
            <person name="Alfaro M."/>
            <person name="Sun H."/>
            <person name="Tritt A."/>
            <person name="Yoshinaga Y."/>
            <person name="Zwiers L.-H."/>
            <person name="Turgeon B."/>
            <person name="Goodwin S."/>
            <person name="Spatafora J."/>
            <person name="Crous P."/>
            <person name="Grigoriev I."/>
        </authorList>
    </citation>
    <scope>NUCLEOTIDE SEQUENCE</scope>
    <source>
        <strain evidence="1">CBS 269.34</strain>
    </source>
</reference>